<dbReference type="InterPro" id="IPR013766">
    <property type="entry name" value="Thioredoxin_domain"/>
</dbReference>
<evidence type="ECO:0000256" key="2">
    <source>
        <dbReference type="ARBA" id="ARBA00022748"/>
    </source>
</evidence>
<dbReference type="GO" id="GO:0017004">
    <property type="term" value="P:cytochrome complex assembly"/>
    <property type="evidence" value="ECO:0007669"/>
    <property type="project" value="UniProtKB-KW"/>
</dbReference>
<keyword evidence="4" id="KW-0676">Redox-active center</keyword>
<evidence type="ECO:0000256" key="3">
    <source>
        <dbReference type="ARBA" id="ARBA00023157"/>
    </source>
</evidence>
<evidence type="ECO:0000259" key="5">
    <source>
        <dbReference type="PROSITE" id="PS51352"/>
    </source>
</evidence>
<dbReference type="SUPFAM" id="SSF52833">
    <property type="entry name" value="Thioredoxin-like"/>
    <property type="match status" value="1"/>
</dbReference>
<dbReference type="GO" id="GO:0016491">
    <property type="term" value="F:oxidoreductase activity"/>
    <property type="evidence" value="ECO:0007669"/>
    <property type="project" value="InterPro"/>
</dbReference>
<gene>
    <name evidence="6" type="ORF">METZ01_LOCUS512734</name>
</gene>
<dbReference type="PANTHER" id="PTHR42852">
    <property type="entry name" value="THIOL:DISULFIDE INTERCHANGE PROTEIN DSBE"/>
    <property type="match status" value="1"/>
</dbReference>
<comment type="subcellular location">
    <subcellularLocation>
        <location evidence="1">Cell envelope</location>
    </subcellularLocation>
</comment>
<organism evidence="6">
    <name type="scientific">marine metagenome</name>
    <dbReference type="NCBI Taxonomy" id="408172"/>
    <lineage>
        <taxon>unclassified sequences</taxon>
        <taxon>metagenomes</taxon>
        <taxon>ecological metagenomes</taxon>
    </lineage>
</organism>
<reference evidence="6" key="1">
    <citation type="submission" date="2018-05" db="EMBL/GenBank/DDBJ databases">
        <authorList>
            <person name="Lanie J.A."/>
            <person name="Ng W.-L."/>
            <person name="Kazmierczak K.M."/>
            <person name="Andrzejewski T.M."/>
            <person name="Davidsen T.M."/>
            <person name="Wayne K.J."/>
            <person name="Tettelin H."/>
            <person name="Glass J.I."/>
            <person name="Rusch D."/>
            <person name="Podicherti R."/>
            <person name="Tsui H.-C.T."/>
            <person name="Winkler M.E."/>
        </authorList>
    </citation>
    <scope>NUCLEOTIDE SEQUENCE</scope>
</reference>
<dbReference type="EMBL" id="UINC01228531">
    <property type="protein sequence ID" value="SVE59880.1"/>
    <property type="molecule type" value="Genomic_DNA"/>
</dbReference>
<dbReference type="GO" id="GO:0016209">
    <property type="term" value="F:antioxidant activity"/>
    <property type="evidence" value="ECO:0007669"/>
    <property type="project" value="InterPro"/>
</dbReference>
<dbReference type="GO" id="GO:0030313">
    <property type="term" value="C:cell envelope"/>
    <property type="evidence" value="ECO:0007669"/>
    <property type="project" value="UniProtKB-SubCell"/>
</dbReference>
<feature type="non-terminal residue" evidence="6">
    <location>
        <position position="1"/>
    </location>
</feature>
<dbReference type="Gene3D" id="3.40.30.10">
    <property type="entry name" value="Glutaredoxin"/>
    <property type="match status" value="1"/>
</dbReference>
<evidence type="ECO:0000256" key="1">
    <source>
        <dbReference type="ARBA" id="ARBA00004196"/>
    </source>
</evidence>
<accession>A0A383EU74</accession>
<dbReference type="PROSITE" id="PS51352">
    <property type="entry name" value="THIOREDOXIN_2"/>
    <property type="match status" value="1"/>
</dbReference>
<dbReference type="InterPro" id="IPR050553">
    <property type="entry name" value="Thioredoxin_ResA/DsbE_sf"/>
</dbReference>
<dbReference type="Pfam" id="PF00578">
    <property type="entry name" value="AhpC-TSA"/>
    <property type="match status" value="1"/>
</dbReference>
<evidence type="ECO:0000256" key="4">
    <source>
        <dbReference type="ARBA" id="ARBA00023284"/>
    </source>
</evidence>
<dbReference type="PANTHER" id="PTHR42852:SF6">
    <property type="entry name" value="THIOL:DISULFIDE INTERCHANGE PROTEIN DSBE"/>
    <property type="match status" value="1"/>
</dbReference>
<dbReference type="InterPro" id="IPR036249">
    <property type="entry name" value="Thioredoxin-like_sf"/>
</dbReference>
<proteinExistence type="predicted"/>
<protein>
    <recommendedName>
        <fullName evidence="5">Thioredoxin domain-containing protein</fullName>
    </recommendedName>
</protein>
<name>A0A383EU74_9ZZZZ</name>
<feature type="domain" description="Thioredoxin" evidence="5">
    <location>
        <begin position="42"/>
        <end position="181"/>
    </location>
</feature>
<dbReference type="InterPro" id="IPR000866">
    <property type="entry name" value="AhpC/TSA"/>
</dbReference>
<keyword evidence="3" id="KW-1015">Disulfide bond</keyword>
<keyword evidence="2" id="KW-0201">Cytochrome c-type biogenesis</keyword>
<sequence>NSALMRLADSAESAKAKAYLKQVIANTEGRLAEAAKGKLKNMEALGQPVKMSFDAVDGRKIDLAKLKGKVVLIDFWATWCGPCIAELPNVKKTYTKFHKRGFEIVGISLDSNKDKLTNFVEDNEMPWAQHFDGKGWKNKYAVEFGIQGIPAMWLIDKKGDLVDMKARAGLEAKVEKLLDEK</sequence>
<evidence type="ECO:0000313" key="6">
    <source>
        <dbReference type="EMBL" id="SVE59880.1"/>
    </source>
</evidence>
<dbReference type="CDD" id="cd02966">
    <property type="entry name" value="TlpA_like_family"/>
    <property type="match status" value="1"/>
</dbReference>
<dbReference type="AlphaFoldDB" id="A0A383EU74"/>